<evidence type="ECO:0000256" key="3">
    <source>
        <dbReference type="ARBA" id="ARBA00022946"/>
    </source>
</evidence>
<keyword evidence="5" id="KW-0496">Mitochondrion</keyword>
<feature type="region of interest" description="Disordered" evidence="8">
    <location>
        <begin position="41"/>
        <end position="75"/>
    </location>
</feature>
<keyword evidence="10" id="KW-1185">Reference proteome</keyword>
<organism evidence="9 10">
    <name type="scientific">Aspergillus ellipticus CBS 707.79</name>
    <dbReference type="NCBI Taxonomy" id="1448320"/>
    <lineage>
        <taxon>Eukaryota</taxon>
        <taxon>Fungi</taxon>
        <taxon>Dikarya</taxon>
        <taxon>Ascomycota</taxon>
        <taxon>Pezizomycotina</taxon>
        <taxon>Eurotiomycetes</taxon>
        <taxon>Eurotiomycetidae</taxon>
        <taxon>Eurotiales</taxon>
        <taxon>Aspergillaceae</taxon>
        <taxon>Aspergillus</taxon>
        <taxon>Aspergillus subgen. Circumdati</taxon>
    </lineage>
</organism>
<proteinExistence type="inferred from homology"/>
<dbReference type="VEuPathDB" id="FungiDB:BO71DRAFT_355183"/>
<accession>A0A319D7L7</accession>
<evidence type="ECO:0000256" key="8">
    <source>
        <dbReference type="SAM" id="MobiDB-lite"/>
    </source>
</evidence>
<comment type="similarity">
    <text evidence="2">Belongs to the mitochondrion-specific ribosomal protein mS29 family.</text>
</comment>
<evidence type="ECO:0000256" key="5">
    <source>
        <dbReference type="ARBA" id="ARBA00023128"/>
    </source>
</evidence>
<dbReference type="OrthoDB" id="274828at2759"/>
<name>A0A319D7L7_9EURO</name>
<dbReference type="EMBL" id="KZ825892">
    <property type="protein sequence ID" value="PYH93466.1"/>
    <property type="molecule type" value="Genomic_DNA"/>
</dbReference>
<dbReference type="GO" id="GO:0005763">
    <property type="term" value="C:mitochondrial small ribosomal subunit"/>
    <property type="evidence" value="ECO:0007669"/>
    <property type="project" value="TreeGrafter"/>
</dbReference>
<dbReference type="Pfam" id="PF10236">
    <property type="entry name" value="DAP3"/>
    <property type="match status" value="1"/>
</dbReference>
<dbReference type="AlphaFoldDB" id="A0A319D7L7"/>
<evidence type="ECO:0000313" key="9">
    <source>
        <dbReference type="EMBL" id="PYH93466.1"/>
    </source>
</evidence>
<evidence type="ECO:0000313" key="10">
    <source>
        <dbReference type="Proteomes" id="UP000247810"/>
    </source>
</evidence>
<comment type="subcellular location">
    <subcellularLocation>
        <location evidence="1">Mitochondrion</location>
    </subcellularLocation>
</comment>
<evidence type="ECO:0000256" key="2">
    <source>
        <dbReference type="ARBA" id="ARBA00009863"/>
    </source>
</evidence>
<evidence type="ECO:0000256" key="7">
    <source>
        <dbReference type="ARBA" id="ARBA00035140"/>
    </source>
</evidence>
<reference evidence="9 10" key="1">
    <citation type="submission" date="2018-02" db="EMBL/GenBank/DDBJ databases">
        <title>The genomes of Aspergillus section Nigri reveals drivers in fungal speciation.</title>
        <authorList>
            <consortium name="DOE Joint Genome Institute"/>
            <person name="Vesth T.C."/>
            <person name="Nybo J."/>
            <person name="Theobald S."/>
            <person name="Brandl J."/>
            <person name="Frisvad J.C."/>
            <person name="Nielsen K.F."/>
            <person name="Lyhne E.K."/>
            <person name="Kogle M.E."/>
            <person name="Kuo A."/>
            <person name="Riley R."/>
            <person name="Clum A."/>
            <person name="Nolan M."/>
            <person name="Lipzen A."/>
            <person name="Salamov A."/>
            <person name="Henrissat B."/>
            <person name="Wiebenga A."/>
            <person name="De vries R.P."/>
            <person name="Grigoriev I.V."/>
            <person name="Mortensen U.H."/>
            <person name="Andersen M.R."/>
            <person name="Baker S.E."/>
        </authorList>
    </citation>
    <scope>NUCLEOTIDE SEQUENCE [LARGE SCALE GENOMIC DNA]</scope>
    <source>
        <strain evidence="9 10">CBS 707.79</strain>
    </source>
</reference>
<sequence length="502" mass="54378">MVSSFCWGCLTRLPPAPRAILPPTLTAQRVASFHSSAALLAPPAKKQNKPVGGKFRQGNSARMKKKKPVERTRPPAVGERKALRKRIILSNPNALEIPGMKEVSEETMVDARLRGSILGLPVPMLDQLRAVQAFKPKQGWSIFRRPGTVVRRETLELGRLIDGISGEGEDKGKVVKKIVTGDRSTGKTVHLLQAMSMAFTKKWVVVTVPEPQDLVTASTAYAPLSDENPNVYVQPEASAALLSRTVAANKQVLSGLTVSREHAGLLKSAVKAGTTLEDLAKMGIQDPAAAWNTFQALWTELNATSPAPGFEKNFKPRPPMLVTVDGIAHWMKESKYNNVDVKPIHAHDLVFVQHFLSLLKPGPSQSSLPNGGVLLYATSASNSPTVYALDVVLKQLAARQAGVSPSSPEFPQPDPYLNADKRVLATIDTSKPVAPKEGIPEIQTLGGLSREEARGFMEYFARSGLLRENITDAWVGEKWSLAGGGVVGELERLGRRLRVTAA</sequence>
<dbReference type="PANTHER" id="PTHR12810">
    <property type="entry name" value="MITOCHONDRIAL 28S RIBOSOMAL PROTEIN S29"/>
    <property type="match status" value="1"/>
</dbReference>
<dbReference type="STRING" id="1448320.A0A319D7L7"/>
<gene>
    <name evidence="9" type="ORF">BO71DRAFT_355183</name>
</gene>
<dbReference type="GO" id="GO:0003735">
    <property type="term" value="F:structural constituent of ribosome"/>
    <property type="evidence" value="ECO:0007669"/>
    <property type="project" value="TreeGrafter"/>
</dbReference>
<dbReference type="PANTHER" id="PTHR12810:SF0">
    <property type="entry name" value="SMALL RIBOSOMAL SUBUNIT PROTEIN MS29"/>
    <property type="match status" value="1"/>
</dbReference>
<evidence type="ECO:0000256" key="4">
    <source>
        <dbReference type="ARBA" id="ARBA00022980"/>
    </source>
</evidence>
<keyword evidence="6" id="KW-0687">Ribonucleoprotein</keyword>
<dbReference type="InterPro" id="IPR019368">
    <property type="entry name" value="Ribosomal_mS29"/>
</dbReference>
<dbReference type="Proteomes" id="UP000247810">
    <property type="component" value="Unassembled WGS sequence"/>
</dbReference>
<keyword evidence="4 9" id="KW-0689">Ribosomal protein</keyword>
<protein>
    <recommendedName>
        <fullName evidence="7">Small ribosomal subunit protein mS29</fullName>
    </recommendedName>
</protein>
<evidence type="ECO:0000256" key="6">
    <source>
        <dbReference type="ARBA" id="ARBA00023274"/>
    </source>
</evidence>
<evidence type="ECO:0000256" key="1">
    <source>
        <dbReference type="ARBA" id="ARBA00004173"/>
    </source>
</evidence>
<keyword evidence="3" id="KW-0809">Transit peptide</keyword>